<dbReference type="InterPro" id="IPR029071">
    <property type="entry name" value="Ubiquitin-like_domsf"/>
</dbReference>
<dbReference type="Gene3D" id="3.10.20.90">
    <property type="entry name" value="Phosphatidylinositol 3-kinase Catalytic Subunit, Chain A, domain 1"/>
    <property type="match status" value="1"/>
</dbReference>
<feature type="region of interest" description="Disordered" evidence="1">
    <location>
        <begin position="1"/>
        <end position="40"/>
    </location>
</feature>
<dbReference type="Pfam" id="PF00789">
    <property type="entry name" value="UBX"/>
    <property type="match status" value="1"/>
</dbReference>
<reference evidence="3" key="1">
    <citation type="submission" date="2021-01" db="EMBL/GenBank/DDBJ databases">
        <authorList>
            <person name="Corre E."/>
            <person name="Pelletier E."/>
            <person name="Niang G."/>
            <person name="Scheremetjew M."/>
            <person name="Finn R."/>
            <person name="Kale V."/>
            <person name="Holt S."/>
            <person name="Cochrane G."/>
            <person name="Meng A."/>
            <person name="Brown T."/>
            <person name="Cohen L."/>
        </authorList>
    </citation>
    <scope>NUCLEOTIDE SEQUENCE</scope>
    <source>
        <strain evidence="3">10249 10 AB</strain>
    </source>
</reference>
<feature type="compositionally biased region" description="Polar residues" evidence="1">
    <location>
        <begin position="434"/>
        <end position="443"/>
    </location>
</feature>
<dbReference type="Gene3D" id="3.10.330.10">
    <property type="match status" value="1"/>
</dbReference>
<feature type="region of interest" description="Disordered" evidence="1">
    <location>
        <begin position="236"/>
        <end position="256"/>
    </location>
</feature>
<dbReference type="EMBL" id="HBIX01013530">
    <property type="protein sequence ID" value="CAE0717244.1"/>
    <property type="molecule type" value="Transcribed_RNA"/>
</dbReference>
<feature type="compositionally biased region" description="Low complexity" evidence="1">
    <location>
        <begin position="471"/>
        <end position="486"/>
    </location>
</feature>
<feature type="region of interest" description="Disordered" evidence="1">
    <location>
        <begin position="278"/>
        <end position="308"/>
    </location>
</feature>
<feature type="compositionally biased region" description="Acidic residues" evidence="1">
    <location>
        <begin position="160"/>
        <end position="190"/>
    </location>
</feature>
<feature type="compositionally biased region" description="Low complexity" evidence="1">
    <location>
        <begin position="417"/>
        <end position="433"/>
    </location>
</feature>
<dbReference type="InterPro" id="IPR001012">
    <property type="entry name" value="UBX_dom"/>
</dbReference>
<dbReference type="CDD" id="cd01767">
    <property type="entry name" value="UBX"/>
    <property type="match status" value="1"/>
</dbReference>
<dbReference type="AlphaFoldDB" id="A0A7S4AIS9"/>
<evidence type="ECO:0000313" key="3">
    <source>
        <dbReference type="EMBL" id="CAE0717244.1"/>
    </source>
</evidence>
<dbReference type="InterPro" id="IPR004854">
    <property type="entry name" value="Ufd1-like"/>
</dbReference>
<dbReference type="GO" id="GO:0036503">
    <property type="term" value="P:ERAD pathway"/>
    <property type="evidence" value="ECO:0007669"/>
    <property type="project" value="TreeGrafter"/>
</dbReference>
<evidence type="ECO:0000259" key="2">
    <source>
        <dbReference type="PROSITE" id="PS50033"/>
    </source>
</evidence>
<dbReference type="PROSITE" id="PS50033">
    <property type="entry name" value="UBX"/>
    <property type="match status" value="1"/>
</dbReference>
<feature type="region of interest" description="Disordered" evidence="1">
    <location>
        <begin position="159"/>
        <end position="190"/>
    </location>
</feature>
<sequence length="592" mass="65965">MEFDTATARLARDQSKLRDRRRRTKQQQNAISARAARQAEYQKQQQARFRAERERKKRDEAHRLRCLHECQRLLKEKSLAPPNASSSLLLKPTSIHGNGDKLALPPSVLQALSSDRYGSDAMLLGGNPWTFRIGVLNPGYEFPASPLFRVLTAKARMDDDHDDNDDHDMNDDHEDEDAMDDDEDMDDNDEDEKNRLYLDELNHKYLAYTHCTVVEFTQEEGHVGIPRHIAQALLDPQNQQQRQQQQQQQQPQHGATEIPRTITVDPAAAASASALAAGKYDDNNNNDDDDNNNNNNAMKTDDGMEQTRTPGHLAWGAFEIPDALLEITMVQLPKGTGCTLVPTKEAIQNRFYALKDVKLVLEQSLIRTRATLSRGDKVSTWHRGTEFLLTVTKVVPSSFQAVTCINTDIEVEIGEPTDTNTNASTSTSQNETTPINDNTNAATTRVDPETKTAPTKTPNNVSGFRLGTGQSIASSTPKSTSTSSSSDAKRMDDARASPVTLLAEPPAEQKEGVCTVQIRCSGGHGKRRFAIETARVKDLFAFAASVVNRNEQNFRLVTRFPRREFNQSGATELTLVQAGIQQGQEMFMMEDL</sequence>
<dbReference type="SUPFAM" id="SSF54236">
    <property type="entry name" value="Ubiquitin-like"/>
    <property type="match status" value="1"/>
</dbReference>
<feature type="domain" description="UBX" evidence="2">
    <location>
        <begin position="509"/>
        <end position="588"/>
    </location>
</feature>
<dbReference type="GO" id="GO:0034098">
    <property type="term" value="C:VCP-NPL4-UFD1 AAA ATPase complex"/>
    <property type="evidence" value="ECO:0007669"/>
    <property type="project" value="TreeGrafter"/>
</dbReference>
<dbReference type="Gene3D" id="2.40.40.50">
    <property type="entry name" value="Ubiquitin fusion degradation protein UFD1, N-terminal domain"/>
    <property type="match status" value="1"/>
</dbReference>
<evidence type="ECO:0000256" key="1">
    <source>
        <dbReference type="SAM" id="MobiDB-lite"/>
    </source>
</evidence>
<dbReference type="InterPro" id="IPR042299">
    <property type="entry name" value="Ufd1-like_Nn"/>
</dbReference>
<feature type="compositionally biased region" description="Polar residues" evidence="1">
    <location>
        <begin position="452"/>
        <end position="462"/>
    </location>
</feature>
<dbReference type="PANTHER" id="PTHR12555:SF13">
    <property type="entry name" value="UBIQUITIN RECOGNITION FACTOR IN ER-ASSOCIATED DEGRADATION PROTEIN 1"/>
    <property type="match status" value="1"/>
</dbReference>
<feature type="region of interest" description="Disordered" evidence="1">
    <location>
        <begin position="415"/>
        <end position="494"/>
    </location>
</feature>
<gene>
    <name evidence="3" type="ORF">PAUS00366_LOCUS9996</name>
</gene>
<organism evidence="3">
    <name type="scientific">Pseudo-nitzschia australis</name>
    <dbReference type="NCBI Taxonomy" id="44445"/>
    <lineage>
        <taxon>Eukaryota</taxon>
        <taxon>Sar</taxon>
        <taxon>Stramenopiles</taxon>
        <taxon>Ochrophyta</taxon>
        <taxon>Bacillariophyta</taxon>
        <taxon>Bacillariophyceae</taxon>
        <taxon>Bacillariophycidae</taxon>
        <taxon>Bacillariales</taxon>
        <taxon>Bacillariaceae</taxon>
        <taxon>Pseudo-nitzschia</taxon>
    </lineage>
</organism>
<feature type="compositionally biased region" description="Low complexity" evidence="1">
    <location>
        <begin position="237"/>
        <end position="252"/>
    </location>
</feature>
<proteinExistence type="predicted"/>
<dbReference type="InterPro" id="IPR055418">
    <property type="entry name" value="UFD1_N2"/>
</dbReference>
<accession>A0A7S4AIS9</accession>
<dbReference type="PANTHER" id="PTHR12555">
    <property type="entry name" value="UBIQUITIN FUSION DEGRADATON PROTEIN 1"/>
    <property type="match status" value="1"/>
</dbReference>
<name>A0A7S4AIS9_9STRA</name>
<protein>
    <recommendedName>
        <fullName evidence="2">UBX domain-containing protein</fullName>
    </recommendedName>
</protein>
<dbReference type="GO" id="GO:0006511">
    <property type="term" value="P:ubiquitin-dependent protein catabolic process"/>
    <property type="evidence" value="ECO:0007669"/>
    <property type="project" value="InterPro"/>
</dbReference>
<dbReference type="GO" id="GO:0031593">
    <property type="term" value="F:polyubiquitin modification-dependent protein binding"/>
    <property type="evidence" value="ECO:0007669"/>
    <property type="project" value="TreeGrafter"/>
</dbReference>
<dbReference type="Pfam" id="PF24842">
    <property type="entry name" value="UFD1_N2"/>
    <property type="match status" value="1"/>
</dbReference>